<feature type="region of interest" description="Disordered" evidence="1">
    <location>
        <begin position="1"/>
        <end position="169"/>
    </location>
</feature>
<evidence type="ECO:0000256" key="1">
    <source>
        <dbReference type="SAM" id="MobiDB-lite"/>
    </source>
</evidence>
<comment type="caution">
    <text evidence="2">The sequence shown here is derived from an EMBL/GenBank/DDBJ whole genome shotgun (WGS) entry which is preliminary data.</text>
</comment>
<feature type="compositionally biased region" description="Basic residues" evidence="1">
    <location>
        <begin position="127"/>
        <end position="136"/>
    </location>
</feature>
<dbReference type="AlphaFoldDB" id="A0A8K0X8F0"/>
<dbReference type="EMBL" id="JAGPXD010000001">
    <property type="protein sequence ID" value="KAH7375856.1"/>
    <property type="molecule type" value="Genomic_DNA"/>
</dbReference>
<keyword evidence="3" id="KW-1185">Reference proteome</keyword>
<gene>
    <name evidence="2" type="ORF">B0T11DRAFT_293456</name>
</gene>
<evidence type="ECO:0000313" key="2">
    <source>
        <dbReference type="EMBL" id="KAH7375856.1"/>
    </source>
</evidence>
<feature type="compositionally biased region" description="Low complexity" evidence="1">
    <location>
        <begin position="112"/>
        <end position="126"/>
    </location>
</feature>
<feature type="compositionally biased region" description="Basic residues" evidence="1">
    <location>
        <begin position="95"/>
        <end position="111"/>
    </location>
</feature>
<feature type="compositionally biased region" description="Polar residues" evidence="1">
    <location>
        <begin position="68"/>
        <end position="78"/>
    </location>
</feature>
<proteinExistence type="predicted"/>
<sequence>MTGLMPIYQLDPSRSLREFAAKTSSPDPEGWRGRKRHRSLTRCEHEGANCGGTGESSNLRGRTRRRSTSPVGTPSRTVSRAAHVQGDAAASLSPARKRLLRVLVLGRRRRSQSPSRSRSPNTLQQQRPRRRQRTRSRSRDHADTSLPPRRPPSLESRQPASSSCSVAGLRQEVLRRQAASNQSQDVQMAE</sequence>
<reference evidence="2" key="1">
    <citation type="journal article" date="2021" name="Nat. Commun.">
        <title>Genetic determinants of endophytism in the Arabidopsis root mycobiome.</title>
        <authorList>
            <person name="Mesny F."/>
            <person name="Miyauchi S."/>
            <person name="Thiergart T."/>
            <person name="Pickel B."/>
            <person name="Atanasova L."/>
            <person name="Karlsson M."/>
            <person name="Huettel B."/>
            <person name="Barry K.W."/>
            <person name="Haridas S."/>
            <person name="Chen C."/>
            <person name="Bauer D."/>
            <person name="Andreopoulos W."/>
            <person name="Pangilinan J."/>
            <person name="LaButti K."/>
            <person name="Riley R."/>
            <person name="Lipzen A."/>
            <person name="Clum A."/>
            <person name="Drula E."/>
            <person name="Henrissat B."/>
            <person name="Kohler A."/>
            <person name="Grigoriev I.V."/>
            <person name="Martin F.M."/>
            <person name="Hacquard S."/>
        </authorList>
    </citation>
    <scope>NUCLEOTIDE SEQUENCE</scope>
    <source>
        <strain evidence="2">MPI-CAGE-AT-0016</strain>
    </source>
</reference>
<name>A0A8K0X8F0_9PEZI</name>
<dbReference type="Proteomes" id="UP000813385">
    <property type="component" value="Unassembled WGS sequence"/>
</dbReference>
<accession>A0A8K0X8F0</accession>
<protein>
    <submittedName>
        <fullName evidence="2">Uncharacterized protein</fullName>
    </submittedName>
</protein>
<evidence type="ECO:0000313" key="3">
    <source>
        <dbReference type="Proteomes" id="UP000813385"/>
    </source>
</evidence>
<organism evidence="2 3">
    <name type="scientific">Plectosphaerella cucumerina</name>
    <dbReference type="NCBI Taxonomy" id="40658"/>
    <lineage>
        <taxon>Eukaryota</taxon>
        <taxon>Fungi</taxon>
        <taxon>Dikarya</taxon>
        <taxon>Ascomycota</taxon>
        <taxon>Pezizomycotina</taxon>
        <taxon>Sordariomycetes</taxon>
        <taxon>Hypocreomycetidae</taxon>
        <taxon>Glomerellales</taxon>
        <taxon>Plectosphaerellaceae</taxon>
        <taxon>Plectosphaerella</taxon>
    </lineage>
</organism>
<dbReference type="OrthoDB" id="4850431at2759"/>